<evidence type="ECO:0000313" key="2">
    <source>
        <dbReference type="Proteomes" id="UP001500101"/>
    </source>
</evidence>
<comment type="caution">
    <text evidence="1">The sequence shown here is derived from an EMBL/GenBank/DDBJ whole genome shotgun (WGS) entry which is preliminary data.</text>
</comment>
<keyword evidence="2" id="KW-1185">Reference proteome</keyword>
<accession>A0ABP7Z5R5</accession>
<dbReference type="RefSeq" id="WP_344675883.1">
    <property type="nucleotide sequence ID" value="NZ_BAAAZI010000015.1"/>
</dbReference>
<gene>
    <name evidence="1" type="ORF">GCM10022216_33530</name>
</gene>
<evidence type="ECO:0000313" key="1">
    <source>
        <dbReference type="EMBL" id="GAA4147543.1"/>
    </source>
</evidence>
<reference evidence="2" key="1">
    <citation type="journal article" date="2019" name="Int. J. Syst. Evol. Microbiol.">
        <title>The Global Catalogue of Microorganisms (GCM) 10K type strain sequencing project: providing services to taxonomists for standard genome sequencing and annotation.</title>
        <authorList>
            <consortium name="The Broad Institute Genomics Platform"/>
            <consortium name="The Broad Institute Genome Sequencing Center for Infectious Disease"/>
            <person name="Wu L."/>
            <person name="Ma J."/>
        </authorList>
    </citation>
    <scope>NUCLEOTIDE SEQUENCE [LARGE SCALE GENOMIC DNA]</scope>
    <source>
        <strain evidence="2">JCM 16704</strain>
    </source>
</reference>
<protein>
    <submittedName>
        <fullName evidence="1">Uncharacterized protein</fullName>
    </submittedName>
</protein>
<dbReference type="Proteomes" id="UP001500101">
    <property type="component" value="Unassembled WGS sequence"/>
</dbReference>
<dbReference type="EMBL" id="BAAAZI010000015">
    <property type="protein sequence ID" value="GAA4147543.1"/>
    <property type="molecule type" value="Genomic_DNA"/>
</dbReference>
<sequence length="248" mass="28886">MLLSCDKQELMDKKAINIAINGYNGSSNLWYVNVDEIKFDKNVANGNYLLKPKTNINFSVVFPYESKNPPKKLSIREVDTDRLIFEAEINNNNISTSFNYIQIDGKQMSIPPQSAKPNFNKIGFFLHNVKTKDPFDIYMVFVNPTSKEESWKILAEKVYAEQWVHIDYLPENDFISFNKLQNSTFKFLKHGSKTEWAFLESQMMSQIQVPAYTFPIEGENGFVLNYFFTLDNYQIQQSSLFDVEARKK</sequence>
<proteinExistence type="predicted"/>
<organism evidence="1 2">
    <name type="scientific">Sphingobacterium kyonggiense</name>
    <dbReference type="NCBI Taxonomy" id="714075"/>
    <lineage>
        <taxon>Bacteria</taxon>
        <taxon>Pseudomonadati</taxon>
        <taxon>Bacteroidota</taxon>
        <taxon>Sphingobacteriia</taxon>
        <taxon>Sphingobacteriales</taxon>
        <taxon>Sphingobacteriaceae</taxon>
        <taxon>Sphingobacterium</taxon>
    </lineage>
</organism>
<name>A0ABP7Z5R5_9SPHI</name>